<protein>
    <submittedName>
        <fullName evidence="7">Formimidoylglutamate deiminase</fullName>
    </submittedName>
</protein>
<comment type="cofactor">
    <cofactor evidence="1">
        <name>Zn(2+)</name>
        <dbReference type="ChEBI" id="CHEBI:29105"/>
    </cofactor>
</comment>
<dbReference type="AlphaFoldDB" id="A0A4R6RBT5"/>
<keyword evidence="3" id="KW-0378">Hydrolase</keyword>
<organism evidence="7 8">
    <name type="scientific">Oharaeibacter diazotrophicus</name>
    <dbReference type="NCBI Taxonomy" id="1920512"/>
    <lineage>
        <taxon>Bacteria</taxon>
        <taxon>Pseudomonadati</taxon>
        <taxon>Pseudomonadota</taxon>
        <taxon>Alphaproteobacteria</taxon>
        <taxon>Hyphomicrobiales</taxon>
        <taxon>Pleomorphomonadaceae</taxon>
        <taxon>Oharaeibacter</taxon>
    </lineage>
</organism>
<dbReference type="GO" id="GO:0019239">
    <property type="term" value="F:deaminase activity"/>
    <property type="evidence" value="ECO:0007669"/>
    <property type="project" value="TreeGrafter"/>
</dbReference>
<keyword evidence="8" id="KW-1185">Reference proteome</keyword>
<dbReference type="PANTHER" id="PTHR11271:SF48">
    <property type="entry name" value="AMIDOHYDROLASE-RELATED DOMAIN-CONTAINING PROTEIN"/>
    <property type="match status" value="1"/>
</dbReference>
<keyword evidence="4" id="KW-0862">Zinc</keyword>
<dbReference type="NCBIfam" id="NF006684">
    <property type="entry name" value="PRK09229.1-5"/>
    <property type="match status" value="1"/>
</dbReference>
<dbReference type="OrthoDB" id="9796020at2"/>
<dbReference type="Pfam" id="PF01979">
    <property type="entry name" value="Amidohydro_1"/>
    <property type="match status" value="1"/>
</dbReference>
<keyword evidence="2" id="KW-0479">Metal-binding</keyword>
<dbReference type="SUPFAM" id="SSF51338">
    <property type="entry name" value="Composite domain of metallo-dependent hydrolases"/>
    <property type="match status" value="1"/>
</dbReference>
<comment type="caution">
    <text evidence="7">The sequence shown here is derived from an EMBL/GenBank/DDBJ whole genome shotgun (WGS) entry which is preliminary data.</text>
</comment>
<dbReference type="InterPro" id="IPR010252">
    <property type="entry name" value="HutF"/>
</dbReference>
<sequence>MTDLHFAQALLPTGWAADVRVRLADRRIAAVVPGSSPDGCERHPIALPGLASLHSHAFQRGMAGLAEHRAAGPDSFWTWRRVMYDFALALDPHEVEAIAAMLDVELLESGFTTVGEFHYLHHDRDGRDYADPAEMAARVAAAAAETGVGLTLLPVFYARSGFGAATTAPAQRRFAGDLDRYARLLDATRRLAAGAEGLTVGVAPHSLRAASREEIRAVAALGAGGPVHVHVAEQTAEVDDCLAFSGARPVAYLLDGADVDARWCLIHATHMDADEYARVAASGAVVGLCPVTEANLGDGIFDLPRLLAAGGGFGVGTDGNVAIGAAEELRQLEYSQRLALRARNVACEPGGSTGRRLFDGALAGGAAALGRGPAGLAVGATADIVGLDADHPALVGAVGDRVLDRWIFAGGTAAVATVWARGRKVVADGRHLGRDAVAARYRKALAAVLARL</sequence>
<proteinExistence type="predicted"/>
<evidence type="ECO:0000256" key="4">
    <source>
        <dbReference type="ARBA" id="ARBA00022833"/>
    </source>
</evidence>
<evidence type="ECO:0000256" key="3">
    <source>
        <dbReference type="ARBA" id="ARBA00022801"/>
    </source>
</evidence>
<feature type="domain" description="Amidohydrolase-related" evidence="5">
    <location>
        <begin position="45"/>
        <end position="425"/>
    </location>
</feature>
<evidence type="ECO:0000313" key="7">
    <source>
        <dbReference type="EMBL" id="TDP83106.1"/>
    </source>
</evidence>
<dbReference type="Pfam" id="PF22429">
    <property type="entry name" value="HutF_N"/>
    <property type="match status" value="1"/>
</dbReference>
<evidence type="ECO:0000259" key="5">
    <source>
        <dbReference type="Pfam" id="PF01979"/>
    </source>
</evidence>
<dbReference type="Gene3D" id="3.20.20.140">
    <property type="entry name" value="Metal-dependent hydrolases"/>
    <property type="match status" value="1"/>
</dbReference>
<dbReference type="InterPro" id="IPR051607">
    <property type="entry name" value="Metallo-dep_hydrolases"/>
</dbReference>
<dbReference type="GO" id="GO:0046872">
    <property type="term" value="F:metal ion binding"/>
    <property type="evidence" value="ECO:0007669"/>
    <property type="project" value="UniProtKB-KW"/>
</dbReference>
<accession>A0A4R6RBT5</accession>
<evidence type="ECO:0000256" key="2">
    <source>
        <dbReference type="ARBA" id="ARBA00022723"/>
    </source>
</evidence>
<dbReference type="Gene3D" id="2.30.40.10">
    <property type="entry name" value="Urease, subunit C, domain 1"/>
    <property type="match status" value="1"/>
</dbReference>
<dbReference type="EMBL" id="SNXY01000009">
    <property type="protein sequence ID" value="TDP83106.1"/>
    <property type="molecule type" value="Genomic_DNA"/>
</dbReference>
<dbReference type="InterPro" id="IPR011059">
    <property type="entry name" value="Metal-dep_hydrolase_composite"/>
</dbReference>
<dbReference type="Proteomes" id="UP000294547">
    <property type="component" value="Unassembled WGS sequence"/>
</dbReference>
<dbReference type="InterPro" id="IPR032466">
    <property type="entry name" value="Metal_Hydrolase"/>
</dbReference>
<dbReference type="SUPFAM" id="SSF51556">
    <property type="entry name" value="Metallo-dependent hydrolases"/>
    <property type="match status" value="1"/>
</dbReference>
<evidence type="ECO:0000256" key="1">
    <source>
        <dbReference type="ARBA" id="ARBA00001947"/>
    </source>
</evidence>
<dbReference type="NCBIfam" id="NF006683">
    <property type="entry name" value="PRK09229.1-4"/>
    <property type="match status" value="1"/>
</dbReference>
<reference evidence="7 8" key="1">
    <citation type="submission" date="2019-03" db="EMBL/GenBank/DDBJ databases">
        <title>Genomic Encyclopedia of Type Strains, Phase IV (KMG-IV): sequencing the most valuable type-strain genomes for metagenomic binning, comparative biology and taxonomic classification.</title>
        <authorList>
            <person name="Goeker M."/>
        </authorList>
    </citation>
    <scope>NUCLEOTIDE SEQUENCE [LARGE SCALE GENOMIC DNA]</scope>
    <source>
        <strain evidence="7 8">DSM 102969</strain>
    </source>
</reference>
<dbReference type="PANTHER" id="PTHR11271">
    <property type="entry name" value="GUANINE DEAMINASE"/>
    <property type="match status" value="1"/>
</dbReference>
<dbReference type="NCBIfam" id="TIGR02022">
    <property type="entry name" value="hutF"/>
    <property type="match status" value="1"/>
</dbReference>
<feature type="domain" description="Formimidoylglutamate deiminase N-terminal" evidence="6">
    <location>
        <begin position="1"/>
        <end position="42"/>
    </location>
</feature>
<evidence type="ECO:0000313" key="8">
    <source>
        <dbReference type="Proteomes" id="UP000294547"/>
    </source>
</evidence>
<dbReference type="InterPro" id="IPR055156">
    <property type="entry name" value="HutF-like_N"/>
</dbReference>
<dbReference type="InterPro" id="IPR006680">
    <property type="entry name" value="Amidohydro-rel"/>
</dbReference>
<dbReference type="NCBIfam" id="NF006681">
    <property type="entry name" value="PRK09229.1-2"/>
    <property type="match status" value="1"/>
</dbReference>
<gene>
    <name evidence="7" type="ORF">EDD54_3062</name>
</gene>
<name>A0A4R6RBT5_9HYPH</name>
<dbReference type="RefSeq" id="WP_126537781.1">
    <property type="nucleotide sequence ID" value="NZ_BSPM01000009.1"/>
</dbReference>
<dbReference type="GO" id="GO:0005829">
    <property type="term" value="C:cytosol"/>
    <property type="evidence" value="ECO:0007669"/>
    <property type="project" value="TreeGrafter"/>
</dbReference>
<evidence type="ECO:0000259" key="6">
    <source>
        <dbReference type="Pfam" id="PF22429"/>
    </source>
</evidence>